<gene>
    <name evidence="8" type="ORF">DNFV4_00517</name>
</gene>
<dbReference type="AlphaFoldDB" id="A0AA86MW28"/>
<evidence type="ECO:0008006" key="10">
    <source>
        <dbReference type="Google" id="ProtNLM"/>
    </source>
</evidence>
<dbReference type="SMART" id="SM01204">
    <property type="entry name" value="FIST_C"/>
    <property type="match status" value="1"/>
</dbReference>
<comment type="subcellular location">
    <subcellularLocation>
        <location evidence="1">Cell membrane</location>
        <topology evidence="1">Multi-pass membrane protein</topology>
    </subcellularLocation>
</comment>
<dbReference type="GO" id="GO:0005886">
    <property type="term" value="C:plasma membrane"/>
    <property type="evidence" value="ECO:0007669"/>
    <property type="project" value="UniProtKB-SubCell"/>
</dbReference>
<dbReference type="KEGG" id="nti:DNFV4_00517"/>
<dbReference type="EMBL" id="OX365700">
    <property type="protein sequence ID" value="CAI4030093.1"/>
    <property type="molecule type" value="Genomic_DNA"/>
</dbReference>
<dbReference type="SMART" id="SM00897">
    <property type="entry name" value="FIST"/>
    <property type="match status" value="1"/>
</dbReference>
<name>A0AA86MW28_9BACT</name>
<dbReference type="Pfam" id="PF10442">
    <property type="entry name" value="FIST_C"/>
    <property type="match status" value="1"/>
</dbReference>
<dbReference type="PANTHER" id="PTHR14939">
    <property type="entry name" value="F-BOX ONLY PROTEIN 22"/>
    <property type="match status" value="1"/>
</dbReference>
<evidence type="ECO:0000256" key="3">
    <source>
        <dbReference type="ARBA" id="ARBA00022692"/>
    </source>
</evidence>
<evidence type="ECO:0000256" key="2">
    <source>
        <dbReference type="ARBA" id="ARBA00022475"/>
    </source>
</evidence>
<evidence type="ECO:0000259" key="6">
    <source>
        <dbReference type="SMART" id="SM00897"/>
    </source>
</evidence>
<dbReference type="PIRSF" id="PIRSF018953">
    <property type="entry name" value="UCP018953"/>
    <property type="match status" value="1"/>
</dbReference>
<dbReference type="InterPro" id="IPR019494">
    <property type="entry name" value="FIST_C"/>
</dbReference>
<dbReference type="Pfam" id="PF08495">
    <property type="entry name" value="FIST"/>
    <property type="match status" value="1"/>
</dbReference>
<proteinExistence type="predicted"/>
<keyword evidence="2" id="KW-1003">Cell membrane</keyword>
<evidence type="ECO:0000256" key="1">
    <source>
        <dbReference type="ARBA" id="ARBA00004651"/>
    </source>
</evidence>
<protein>
    <recommendedName>
        <fullName evidence="10">FIST N domain protein</fullName>
    </recommendedName>
</protein>
<dbReference type="PANTHER" id="PTHR14939:SF5">
    <property type="entry name" value="F-BOX ONLY PROTEIN 22"/>
    <property type="match status" value="1"/>
</dbReference>
<reference evidence="8" key="1">
    <citation type="submission" date="2022-10" db="EMBL/GenBank/DDBJ databases">
        <authorList>
            <person name="Koch H."/>
        </authorList>
    </citation>
    <scope>NUCLEOTIDE SEQUENCE</scope>
    <source>
        <strain evidence="8">DNF</strain>
    </source>
</reference>
<keyword evidence="4" id="KW-1133">Transmembrane helix</keyword>
<feature type="domain" description="FIST C-domain" evidence="7">
    <location>
        <begin position="240"/>
        <end position="384"/>
    </location>
</feature>
<keyword evidence="3" id="KW-0812">Transmembrane</keyword>
<sequence length="405" mass="43751">MTTAQKTTLRFASALSHRMSAEDAGEEVARAVRDSLGTDQPDLACLFFSGHYAATADRLISAVRSVVKSAVLIGCTGEGIIAQGQEFEEAPAVTLWAARLPGVRMNPVHLPFDGDDAESGVPDWPFEAEPFSENLDRDSPLLLMLADPFTTPVKDSLDSLHDLYPTIRAIGGLAGGGREPGEHRLILDDRVFDRGLVGVLLSGPVSVHTVISQGCRPIGERYIVTRADHNVIYELGGAPALDQLQQAFDSLTENEKQHAQRALHLGIAMDEHRERFDRGDFLVRNILGADRNSGSIAVGDTVQEGQTVQFHLRDAESASEDLNLMLAAEQNRSTLAPKGGLIFSCCGRGHHLFGHLHHDAETVHNRFGAIPVSGFFCQGEIGPVGAHNFLHGYTASIALFSEPDP</sequence>
<dbReference type="InterPro" id="IPR016741">
    <property type="entry name" value="UCP018953"/>
</dbReference>
<feature type="domain" description="FIST" evidence="6">
    <location>
        <begin position="40"/>
        <end position="239"/>
    </location>
</feature>
<evidence type="ECO:0000313" key="8">
    <source>
        <dbReference type="EMBL" id="CAI4030093.1"/>
    </source>
</evidence>
<organism evidence="8 9">
    <name type="scientific">Nitrospira tepida</name>
    <dbReference type="NCBI Taxonomy" id="2973512"/>
    <lineage>
        <taxon>Bacteria</taxon>
        <taxon>Pseudomonadati</taxon>
        <taxon>Nitrospirota</taxon>
        <taxon>Nitrospiria</taxon>
        <taxon>Nitrospirales</taxon>
        <taxon>Nitrospiraceae</taxon>
        <taxon>Nitrospira</taxon>
    </lineage>
</organism>
<evidence type="ECO:0000313" key="9">
    <source>
        <dbReference type="Proteomes" id="UP001179121"/>
    </source>
</evidence>
<evidence type="ECO:0000256" key="5">
    <source>
        <dbReference type="ARBA" id="ARBA00023136"/>
    </source>
</evidence>
<evidence type="ECO:0000259" key="7">
    <source>
        <dbReference type="SMART" id="SM01204"/>
    </source>
</evidence>
<dbReference type="Proteomes" id="UP001179121">
    <property type="component" value="Chromosome"/>
</dbReference>
<dbReference type="RefSeq" id="WP_289267094.1">
    <property type="nucleotide sequence ID" value="NZ_OX365700.1"/>
</dbReference>
<evidence type="ECO:0000256" key="4">
    <source>
        <dbReference type="ARBA" id="ARBA00022989"/>
    </source>
</evidence>
<dbReference type="InterPro" id="IPR013702">
    <property type="entry name" value="FIST_domain_N"/>
</dbReference>
<accession>A0AA86MW28</accession>
<keyword evidence="5" id="KW-0472">Membrane</keyword>
<keyword evidence="9" id="KW-1185">Reference proteome</keyword>